<evidence type="ECO:0000256" key="6">
    <source>
        <dbReference type="ARBA" id="ARBA00022918"/>
    </source>
</evidence>
<dbReference type="AlphaFoldDB" id="A0A7J6B1E8"/>
<sequence>KVEAVKGYPRPTSKKKVCAFLGLAGYYRRFVPNFSAIASPLSALTKKGQPDRVRWSADAKQAFWTLKEALTSEPLLRNFTLPFSVHTDASETGLGAVLSQTFEGEEHPVLYISRKLSPAERRYAAVEREALAIKWAIEELRYYLAGRPFILVTDHAPLQWMAKAKDTNTRVTRWFLALQDFSFQVQHRAGALHGIADGLSQRDGLSRRDALWAHHPVAVGSELGGYCRDRLIHGTRGKRIAPSPTAMPARCRQPRARPCATDSPKRYRHGRGRRRQRRHAALR</sequence>
<keyword evidence="5" id="KW-0378">Hydrolase</keyword>
<evidence type="ECO:0000313" key="9">
    <source>
        <dbReference type="EMBL" id="KAF4088913.1"/>
    </source>
</evidence>
<evidence type="ECO:0000259" key="8">
    <source>
        <dbReference type="Pfam" id="PF17917"/>
    </source>
</evidence>
<dbReference type="CDD" id="cd09274">
    <property type="entry name" value="RNase_HI_RT_Ty3"/>
    <property type="match status" value="1"/>
</dbReference>
<proteinExistence type="predicted"/>
<accession>A0A7J6B1E8</accession>
<keyword evidence="10" id="KW-1185">Reference proteome</keyword>
<dbReference type="Proteomes" id="UP000593565">
    <property type="component" value="Unassembled WGS sequence"/>
</dbReference>
<evidence type="ECO:0000256" key="5">
    <source>
        <dbReference type="ARBA" id="ARBA00022801"/>
    </source>
</evidence>
<dbReference type="PANTHER" id="PTHR34072:SF52">
    <property type="entry name" value="RIBONUCLEASE H"/>
    <property type="match status" value="1"/>
</dbReference>
<evidence type="ECO:0000256" key="4">
    <source>
        <dbReference type="ARBA" id="ARBA00022759"/>
    </source>
</evidence>
<comment type="caution">
    <text evidence="9">The sequence shown here is derived from an EMBL/GenBank/DDBJ whole genome shotgun (WGS) entry which is preliminary data.</text>
</comment>
<feature type="compositionally biased region" description="Low complexity" evidence="7">
    <location>
        <begin position="246"/>
        <end position="260"/>
    </location>
</feature>
<dbReference type="EMBL" id="JAAGNN010000005">
    <property type="protein sequence ID" value="KAF4088913.1"/>
    <property type="molecule type" value="Genomic_DNA"/>
</dbReference>
<evidence type="ECO:0000313" key="10">
    <source>
        <dbReference type="Proteomes" id="UP000593565"/>
    </source>
</evidence>
<dbReference type="Pfam" id="PF17917">
    <property type="entry name" value="RT_RNaseH"/>
    <property type="match status" value="1"/>
</dbReference>
<feature type="non-terminal residue" evidence="9">
    <location>
        <position position="1"/>
    </location>
</feature>
<dbReference type="GO" id="GO:0003964">
    <property type="term" value="F:RNA-directed DNA polymerase activity"/>
    <property type="evidence" value="ECO:0007669"/>
    <property type="project" value="UniProtKB-KW"/>
</dbReference>
<feature type="compositionally biased region" description="Basic residues" evidence="7">
    <location>
        <begin position="266"/>
        <end position="283"/>
    </location>
</feature>
<dbReference type="InterPro" id="IPR043502">
    <property type="entry name" value="DNA/RNA_pol_sf"/>
</dbReference>
<evidence type="ECO:0000256" key="7">
    <source>
        <dbReference type="SAM" id="MobiDB-lite"/>
    </source>
</evidence>
<evidence type="ECO:0000256" key="2">
    <source>
        <dbReference type="ARBA" id="ARBA00022695"/>
    </source>
</evidence>
<dbReference type="InterPro" id="IPR043128">
    <property type="entry name" value="Rev_trsase/Diguanyl_cyclase"/>
</dbReference>
<keyword evidence="2" id="KW-0548">Nucleotidyltransferase</keyword>
<reference evidence="9 10" key="1">
    <citation type="submission" date="2020-02" db="EMBL/GenBank/DDBJ databases">
        <title>A chromosome-scale genome assembly of the black bullhead catfish (Ameiurus melas).</title>
        <authorList>
            <person name="Wen M."/>
            <person name="Zham M."/>
            <person name="Cabau C."/>
            <person name="Klopp C."/>
            <person name="Donnadieu C."/>
            <person name="Roques C."/>
            <person name="Bouchez O."/>
            <person name="Lampietro C."/>
            <person name="Jouanno E."/>
            <person name="Herpin A."/>
            <person name="Louis A."/>
            <person name="Berthelot C."/>
            <person name="Parey E."/>
            <person name="Roest-Crollius H."/>
            <person name="Braasch I."/>
            <person name="Postlethwait J."/>
            <person name="Robinson-Rechavi M."/>
            <person name="Echchiki A."/>
            <person name="Begum T."/>
            <person name="Montfort J."/>
            <person name="Schartl M."/>
            <person name="Bobe J."/>
            <person name="Guiguen Y."/>
        </authorList>
    </citation>
    <scope>NUCLEOTIDE SEQUENCE [LARGE SCALE GENOMIC DNA]</scope>
    <source>
        <strain evidence="9">M_S1</strain>
        <tissue evidence="9">Blood</tissue>
    </source>
</reference>
<feature type="region of interest" description="Disordered" evidence="7">
    <location>
        <begin position="237"/>
        <end position="283"/>
    </location>
</feature>
<keyword evidence="3" id="KW-0540">Nuclease</keyword>
<evidence type="ECO:0000256" key="3">
    <source>
        <dbReference type="ARBA" id="ARBA00022722"/>
    </source>
</evidence>
<keyword evidence="1" id="KW-0808">Transferase</keyword>
<protein>
    <recommendedName>
        <fullName evidence="8">Reverse transcriptase RNase H-like domain-containing protein</fullName>
    </recommendedName>
</protein>
<name>A0A7J6B1E8_AMEME</name>
<dbReference type="SUPFAM" id="SSF56672">
    <property type="entry name" value="DNA/RNA polymerases"/>
    <property type="match status" value="1"/>
</dbReference>
<keyword evidence="4" id="KW-0255">Endonuclease</keyword>
<evidence type="ECO:0000256" key="1">
    <source>
        <dbReference type="ARBA" id="ARBA00022679"/>
    </source>
</evidence>
<gene>
    <name evidence="9" type="ORF">AMELA_G00060260</name>
</gene>
<dbReference type="GO" id="GO:0004519">
    <property type="term" value="F:endonuclease activity"/>
    <property type="evidence" value="ECO:0007669"/>
    <property type="project" value="UniProtKB-KW"/>
</dbReference>
<dbReference type="GO" id="GO:0016787">
    <property type="term" value="F:hydrolase activity"/>
    <property type="evidence" value="ECO:0007669"/>
    <property type="project" value="UniProtKB-KW"/>
</dbReference>
<dbReference type="Gene3D" id="3.30.70.270">
    <property type="match status" value="1"/>
</dbReference>
<dbReference type="InterPro" id="IPR041373">
    <property type="entry name" value="RT_RNaseH"/>
</dbReference>
<dbReference type="PANTHER" id="PTHR34072">
    <property type="entry name" value="ENZYMATIC POLYPROTEIN-RELATED"/>
    <property type="match status" value="1"/>
</dbReference>
<feature type="domain" description="Reverse transcriptase RNase H-like" evidence="8">
    <location>
        <begin position="78"/>
        <end position="181"/>
    </location>
</feature>
<keyword evidence="6" id="KW-0695">RNA-directed DNA polymerase</keyword>
<organism evidence="9 10">
    <name type="scientific">Ameiurus melas</name>
    <name type="common">Black bullhead</name>
    <name type="synonym">Silurus melas</name>
    <dbReference type="NCBI Taxonomy" id="219545"/>
    <lineage>
        <taxon>Eukaryota</taxon>
        <taxon>Metazoa</taxon>
        <taxon>Chordata</taxon>
        <taxon>Craniata</taxon>
        <taxon>Vertebrata</taxon>
        <taxon>Euteleostomi</taxon>
        <taxon>Actinopterygii</taxon>
        <taxon>Neopterygii</taxon>
        <taxon>Teleostei</taxon>
        <taxon>Ostariophysi</taxon>
        <taxon>Siluriformes</taxon>
        <taxon>Ictaluridae</taxon>
        <taxon>Ameiurus</taxon>
    </lineage>
</organism>
<feature type="non-terminal residue" evidence="9">
    <location>
        <position position="283"/>
    </location>
</feature>
<dbReference type="FunFam" id="3.30.70.270:FF:000020">
    <property type="entry name" value="Transposon Tf2-6 polyprotein-like Protein"/>
    <property type="match status" value="1"/>
</dbReference>